<name>A0A8S4Q6E7_OWEFU</name>
<evidence type="ECO:0000256" key="1">
    <source>
        <dbReference type="SAM" id="Phobius"/>
    </source>
</evidence>
<dbReference type="Proteomes" id="UP000749559">
    <property type="component" value="Unassembled WGS sequence"/>
</dbReference>
<evidence type="ECO:0000313" key="2">
    <source>
        <dbReference type="EMBL" id="CAH1801444.1"/>
    </source>
</evidence>
<feature type="non-terminal residue" evidence="2">
    <location>
        <position position="103"/>
    </location>
</feature>
<protein>
    <submittedName>
        <fullName evidence="2">Uncharacterized protein</fullName>
    </submittedName>
</protein>
<feature type="transmembrane region" description="Helical" evidence="1">
    <location>
        <begin position="85"/>
        <end position="102"/>
    </location>
</feature>
<gene>
    <name evidence="2" type="ORF">OFUS_LOCUS25233</name>
</gene>
<keyword evidence="3" id="KW-1185">Reference proteome</keyword>
<accession>A0A8S4Q6E7</accession>
<keyword evidence="1" id="KW-1133">Transmembrane helix</keyword>
<keyword evidence="1" id="KW-0472">Membrane</keyword>
<proteinExistence type="predicted"/>
<dbReference type="EMBL" id="CAIIXF020000012">
    <property type="protein sequence ID" value="CAH1801444.1"/>
    <property type="molecule type" value="Genomic_DNA"/>
</dbReference>
<sequence length="103" mass="11885">MVMEQTPNGRIPENKSLIWTEGDADYDSEGYLVPSQNIYSVISDKENHQHTTDLPIYSYATCGEVENNCTRTKQKKPKKFMKKVTKIRLIVIMTTLFFFMAVS</sequence>
<evidence type="ECO:0000313" key="3">
    <source>
        <dbReference type="Proteomes" id="UP000749559"/>
    </source>
</evidence>
<comment type="caution">
    <text evidence="2">The sequence shown here is derived from an EMBL/GenBank/DDBJ whole genome shotgun (WGS) entry which is preliminary data.</text>
</comment>
<reference evidence="2" key="1">
    <citation type="submission" date="2022-03" db="EMBL/GenBank/DDBJ databases">
        <authorList>
            <person name="Martin C."/>
        </authorList>
    </citation>
    <scope>NUCLEOTIDE SEQUENCE</scope>
</reference>
<organism evidence="2 3">
    <name type="scientific">Owenia fusiformis</name>
    <name type="common">Polychaete worm</name>
    <dbReference type="NCBI Taxonomy" id="6347"/>
    <lineage>
        <taxon>Eukaryota</taxon>
        <taxon>Metazoa</taxon>
        <taxon>Spiralia</taxon>
        <taxon>Lophotrochozoa</taxon>
        <taxon>Annelida</taxon>
        <taxon>Polychaeta</taxon>
        <taxon>Sedentaria</taxon>
        <taxon>Canalipalpata</taxon>
        <taxon>Sabellida</taxon>
        <taxon>Oweniida</taxon>
        <taxon>Oweniidae</taxon>
        <taxon>Owenia</taxon>
    </lineage>
</organism>
<keyword evidence="1" id="KW-0812">Transmembrane</keyword>
<dbReference type="AlphaFoldDB" id="A0A8S4Q6E7"/>